<dbReference type="Pfam" id="PF13726">
    <property type="entry name" value="Na_H_antiport_2"/>
    <property type="match status" value="1"/>
</dbReference>
<evidence type="ECO:0000256" key="1">
    <source>
        <dbReference type="ARBA" id="ARBA00004651"/>
    </source>
</evidence>
<dbReference type="EMBL" id="DXHX01000003">
    <property type="protein sequence ID" value="HIV73470.1"/>
    <property type="molecule type" value="Genomic_DNA"/>
</dbReference>
<evidence type="ECO:0000256" key="2">
    <source>
        <dbReference type="ARBA" id="ARBA00022475"/>
    </source>
</evidence>
<keyword evidence="4 6" id="KW-1133">Transmembrane helix</keyword>
<keyword evidence="2" id="KW-1003">Cell membrane</keyword>
<reference evidence="9" key="1">
    <citation type="journal article" date="2021" name="PeerJ">
        <title>Extensive microbial diversity within the chicken gut microbiome revealed by metagenomics and culture.</title>
        <authorList>
            <person name="Gilroy R."/>
            <person name="Ravi A."/>
            <person name="Getino M."/>
            <person name="Pursley I."/>
            <person name="Horton D.L."/>
            <person name="Alikhan N.F."/>
            <person name="Baker D."/>
            <person name="Gharbi K."/>
            <person name="Hall N."/>
            <person name="Watson M."/>
            <person name="Adriaenssens E.M."/>
            <person name="Foster-Nyarko E."/>
            <person name="Jarju S."/>
            <person name="Secka A."/>
            <person name="Antonio M."/>
            <person name="Oren A."/>
            <person name="Chaudhuri R.R."/>
            <person name="La Ragione R."/>
            <person name="Hildebrand F."/>
            <person name="Pallen M.J."/>
        </authorList>
    </citation>
    <scope>NUCLEOTIDE SEQUENCE</scope>
    <source>
        <strain evidence="9">CHK169-2315</strain>
    </source>
</reference>
<feature type="transmembrane region" description="Helical" evidence="6">
    <location>
        <begin position="424"/>
        <end position="441"/>
    </location>
</feature>
<dbReference type="PANTHER" id="PTHR37821:SF1">
    <property type="entry name" value="AMINO ACID TRANSPORTER YUIF-RELATED"/>
    <property type="match status" value="1"/>
</dbReference>
<evidence type="ECO:0000256" key="6">
    <source>
        <dbReference type="SAM" id="Phobius"/>
    </source>
</evidence>
<protein>
    <submittedName>
        <fullName evidence="9">Sodium:proton antiporter</fullName>
    </submittedName>
</protein>
<sequence length="442" mass="46483">MFTNAVVISVIVMVVLSLVRINVLFALIIAALTAGVVSGMGIVESASIMIGGMGGQSETALSYILLGIFAVMIGMSGITHILVNKMLAVFSGRKLVLAFSIAIIACFSQNIVPVHIAFIPILIPPLLVLFDKIKLDRRAVASALTFGLKFPYITIPVGFGLIFQGIVVDEMNDNGIDIALGQVTKAMMLPGAAMIVGLLFALLITYRKDRAPKEVEGDQKLTDIDMAESITDVKKVSFNLGHVFTILAIIAALIIQLVTESLVLGALAGIIVMFATRVVEFYKGDKVVNEGVGMMGMIAFVMLIASGYASVLKETGHIDELVEATIGIVGDSHFLIGLFLLLVGLLITMGIGTSFGTIPILAALYVPIFIATGISPVAGAALIGTAAALGDAGSPASDSTLGPTSGLNADGKHHHIWDTCVPTFLHYNIPLFLFGLLAVIIF</sequence>
<keyword evidence="5 6" id="KW-0472">Membrane</keyword>
<dbReference type="GO" id="GO:0005886">
    <property type="term" value="C:plasma membrane"/>
    <property type="evidence" value="ECO:0007669"/>
    <property type="project" value="UniProtKB-SubCell"/>
</dbReference>
<evidence type="ECO:0000313" key="10">
    <source>
        <dbReference type="Proteomes" id="UP000823937"/>
    </source>
</evidence>
<feature type="transmembrane region" description="Helical" evidence="6">
    <location>
        <begin position="95"/>
        <end position="128"/>
    </location>
</feature>
<keyword evidence="3 6" id="KW-0812">Transmembrane</keyword>
<feature type="transmembrane region" description="Helical" evidence="6">
    <location>
        <begin position="6"/>
        <end position="39"/>
    </location>
</feature>
<feature type="transmembrane region" description="Helical" evidence="6">
    <location>
        <begin position="291"/>
        <end position="312"/>
    </location>
</feature>
<evidence type="ECO:0000256" key="4">
    <source>
        <dbReference type="ARBA" id="ARBA00022989"/>
    </source>
</evidence>
<feature type="transmembrane region" description="Helical" evidence="6">
    <location>
        <begin position="261"/>
        <end position="279"/>
    </location>
</feature>
<feature type="transmembrane region" description="Helical" evidence="6">
    <location>
        <begin position="332"/>
        <end position="352"/>
    </location>
</feature>
<feature type="transmembrane region" description="Helical" evidence="6">
    <location>
        <begin position="140"/>
        <end position="167"/>
    </location>
</feature>
<comment type="subcellular location">
    <subcellularLocation>
        <location evidence="1">Cell membrane</location>
        <topology evidence="1">Multi-pass membrane protein</topology>
    </subcellularLocation>
</comment>
<feature type="domain" description="Na+/H+ antiporter NhaC-like C-terminal" evidence="7">
    <location>
        <begin position="144"/>
        <end position="436"/>
    </location>
</feature>
<gene>
    <name evidence="9" type="ORF">H9895_00135</name>
</gene>
<evidence type="ECO:0000313" key="9">
    <source>
        <dbReference type="EMBL" id="HIV73470.1"/>
    </source>
</evidence>
<comment type="caution">
    <text evidence="9">The sequence shown here is derived from an EMBL/GenBank/DDBJ whole genome shotgun (WGS) entry which is preliminary data.</text>
</comment>
<proteinExistence type="predicted"/>
<organism evidence="9 10">
    <name type="scientific">Candidatus Pseudogracilibacillus intestinigallinarum</name>
    <dbReference type="NCBI Taxonomy" id="2838742"/>
    <lineage>
        <taxon>Bacteria</taxon>
        <taxon>Bacillati</taxon>
        <taxon>Bacillota</taxon>
        <taxon>Bacilli</taxon>
        <taxon>Bacillales</taxon>
        <taxon>Bacillaceae</taxon>
        <taxon>Pseudogracilibacillus</taxon>
    </lineage>
</organism>
<evidence type="ECO:0000259" key="7">
    <source>
        <dbReference type="Pfam" id="PF03553"/>
    </source>
</evidence>
<evidence type="ECO:0000256" key="5">
    <source>
        <dbReference type="ARBA" id="ARBA00023136"/>
    </source>
</evidence>
<dbReference type="InterPro" id="IPR032813">
    <property type="entry name" value="Na_H_antiport_N"/>
</dbReference>
<accession>A0A9D1PJA9</accession>
<reference evidence="9" key="2">
    <citation type="submission" date="2021-04" db="EMBL/GenBank/DDBJ databases">
        <authorList>
            <person name="Gilroy R."/>
        </authorList>
    </citation>
    <scope>NUCLEOTIDE SEQUENCE</scope>
    <source>
        <strain evidence="9">CHK169-2315</strain>
    </source>
</reference>
<dbReference type="InterPro" id="IPR052576">
    <property type="entry name" value="AA_Transporter-Related"/>
</dbReference>
<dbReference type="InterPro" id="IPR018461">
    <property type="entry name" value="Na/H_Antiport_NhaC-like_C"/>
</dbReference>
<dbReference type="PANTHER" id="PTHR37821">
    <property type="entry name" value="AMINO ACID TRANSPORTER YUIF-RELATED"/>
    <property type="match status" value="1"/>
</dbReference>
<feature type="transmembrane region" description="Helical" evidence="6">
    <location>
        <begin position="187"/>
        <end position="206"/>
    </location>
</feature>
<evidence type="ECO:0000256" key="3">
    <source>
        <dbReference type="ARBA" id="ARBA00022692"/>
    </source>
</evidence>
<dbReference type="Proteomes" id="UP000823937">
    <property type="component" value="Unassembled WGS sequence"/>
</dbReference>
<dbReference type="PRINTS" id="PR00173">
    <property type="entry name" value="EDTRNSPORT"/>
</dbReference>
<dbReference type="AlphaFoldDB" id="A0A9D1PJA9"/>
<feature type="transmembrane region" description="Helical" evidence="6">
    <location>
        <begin position="60"/>
        <end position="83"/>
    </location>
</feature>
<feature type="domain" description="Putative Na+/H+ antiporter N-terminal" evidence="8">
    <location>
        <begin position="4"/>
        <end position="87"/>
    </location>
</feature>
<feature type="transmembrane region" description="Helical" evidence="6">
    <location>
        <begin position="236"/>
        <end position="255"/>
    </location>
</feature>
<feature type="transmembrane region" description="Helical" evidence="6">
    <location>
        <begin position="364"/>
        <end position="389"/>
    </location>
</feature>
<name>A0A9D1PJA9_9BACI</name>
<dbReference type="Pfam" id="PF03553">
    <property type="entry name" value="Na_H_antiporter"/>
    <property type="match status" value="1"/>
</dbReference>
<evidence type="ECO:0000259" key="8">
    <source>
        <dbReference type="Pfam" id="PF13726"/>
    </source>
</evidence>